<dbReference type="InterPro" id="IPR008775">
    <property type="entry name" value="Phytyl_CoA_dOase-like"/>
</dbReference>
<comment type="similarity">
    <text evidence="4">Belongs to the PhyH family. PHYHD1 subfamily.</text>
</comment>
<keyword evidence="2" id="KW-0479">Metal-binding</keyword>
<name>A0A7R9PYC1_9ACAR</name>
<evidence type="ECO:0000256" key="3">
    <source>
        <dbReference type="ARBA" id="ARBA00023004"/>
    </source>
</evidence>
<dbReference type="GO" id="GO:0046872">
    <property type="term" value="F:metal ion binding"/>
    <property type="evidence" value="ECO:0007669"/>
    <property type="project" value="UniProtKB-KW"/>
</dbReference>
<reference evidence="5" key="1">
    <citation type="submission" date="2020-11" db="EMBL/GenBank/DDBJ databases">
        <authorList>
            <person name="Tran Van P."/>
        </authorList>
    </citation>
    <scope>NUCLEOTIDE SEQUENCE</scope>
</reference>
<evidence type="ECO:0000313" key="5">
    <source>
        <dbReference type="EMBL" id="CAD7625307.1"/>
    </source>
</evidence>
<organism evidence="5">
    <name type="scientific">Medioppia subpectinata</name>
    <dbReference type="NCBI Taxonomy" id="1979941"/>
    <lineage>
        <taxon>Eukaryota</taxon>
        <taxon>Metazoa</taxon>
        <taxon>Ecdysozoa</taxon>
        <taxon>Arthropoda</taxon>
        <taxon>Chelicerata</taxon>
        <taxon>Arachnida</taxon>
        <taxon>Acari</taxon>
        <taxon>Acariformes</taxon>
        <taxon>Sarcoptiformes</taxon>
        <taxon>Oribatida</taxon>
        <taxon>Brachypylina</taxon>
        <taxon>Oppioidea</taxon>
        <taxon>Oppiidae</taxon>
        <taxon>Medioppia</taxon>
    </lineage>
</organism>
<evidence type="ECO:0000256" key="2">
    <source>
        <dbReference type="ARBA" id="ARBA00022723"/>
    </source>
</evidence>
<dbReference type="PANTHER" id="PTHR20883">
    <property type="entry name" value="PHYTANOYL-COA DIOXYGENASE DOMAIN CONTAINING 1"/>
    <property type="match status" value="1"/>
</dbReference>
<dbReference type="Proteomes" id="UP000759131">
    <property type="component" value="Unassembled WGS sequence"/>
</dbReference>
<dbReference type="PANTHER" id="PTHR20883:SF15">
    <property type="entry name" value="PHYTANOYL-COA DIOXYGENASE DOMAIN-CONTAINING PROTEIN 1"/>
    <property type="match status" value="1"/>
</dbReference>
<protein>
    <recommendedName>
        <fullName evidence="7">Phytanoyl-CoA dioxygenase</fullName>
    </recommendedName>
</protein>
<dbReference type="Gene3D" id="2.60.120.620">
    <property type="entry name" value="q2cbj1_9rhob like domain"/>
    <property type="match status" value="2"/>
</dbReference>
<dbReference type="OrthoDB" id="445007at2759"/>
<evidence type="ECO:0008006" key="7">
    <source>
        <dbReference type="Google" id="ProtNLM"/>
    </source>
</evidence>
<gene>
    <name evidence="5" type="ORF">OSB1V03_LOCUS5742</name>
</gene>
<keyword evidence="3" id="KW-0408">Iron</keyword>
<dbReference type="EMBL" id="OC857538">
    <property type="protein sequence ID" value="CAD7625307.1"/>
    <property type="molecule type" value="Genomic_DNA"/>
</dbReference>
<comment type="cofactor">
    <cofactor evidence="1">
        <name>Fe cation</name>
        <dbReference type="ChEBI" id="CHEBI:24875"/>
    </cofactor>
</comment>
<keyword evidence="6" id="KW-1185">Reference proteome</keyword>
<sequence>MFEKAIEDFRKNGFAVIPDFIDSGFVEELKKRIHELVDNIDVTKEKMATDETVNPSVDIESADKIRFFFEKEAFDEKGNLKVDKHKALFRIGFALHCLDPTFKRLTFSDKVKALVKELGFESPRVAQSMYIFKNPEIGGVFIPHQDATYLHAVGDDLREAGIWFALEDATEENGCLSFIPGSHKTGLHRQYVRNEKENDPPFVFTKDNPDYKDEDFVLAPAKKGSAVLIDGLVDEDFVLAPAKKGSAVLIDGLVVHRSAQNRSAKGRPIYTFHLYDDKTCKWDPKNWLQPTAINPFPNLFAN</sequence>
<accession>A0A7R9PYC1</accession>
<dbReference type="Pfam" id="PF05721">
    <property type="entry name" value="PhyH"/>
    <property type="match status" value="2"/>
</dbReference>
<dbReference type="EMBL" id="CAJPIZ010002963">
    <property type="protein sequence ID" value="CAG2105737.1"/>
    <property type="molecule type" value="Genomic_DNA"/>
</dbReference>
<evidence type="ECO:0000256" key="4">
    <source>
        <dbReference type="ARBA" id="ARBA00038356"/>
    </source>
</evidence>
<dbReference type="AlphaFoldDB" id="A0A7R9PYC1"/>
<evidence type="ECO:0000256" key="1">
    <source>
        <dbReference type="ARBA" id="ARBA00001962"/>
    </source>
</evidence>
<evidence type="ECO:0000313" key="6">
    <source>
        <dbReference type="Proteomes" id="UP000759131"/>
    </source>
</evidence>
<dbReference type="SUPFAM" id="SSF51197">
    <property type="entry name" value="Clavaminate synthase-like"/>
    <property type="match status" value="2"/>
</dbReference>
<proteinExistence type="inferred from homology"/>